<feature type="modified residue" description="Glycine radical" evidence="3">
    <location>
        <position position="797"/>
    </location>
</feature>
<dbReference type="InterPro" id="IPR001150">
    <property type="entry name" value="Gly_radical"/>
</dbReference>
<protein>
    <submittedName>
        <fullName evidence="8">Glycyl radical protein</fullName>
    </submittedName>
</protein>
<feature type="domain" description="PFL" evidence="7">
    <location>
        <begin position="33"/>
        <end position="692"/>
    </location>
</feature>
<dbReference type="SUPFAM" id="SSF51998">
    <property type="entry name" value="PFL-like glycyl radical enzymes"/>
    <property type="match status" value="1"/>
</dbReference>
<dbReference type="Gene3D" id="3.20.70.20">
    <property type="match status" value="1"/>
</dbReference>
<dbReference type="Pfam" id="PF02901">
    <property type="entry name" value="PFL-like"/>
    <property type="match status" value="1"/>
</dbReference>
<feature type="coiled-coil region" evidence="4">
    <location>
        <begin position="237"/>
        <end position="264"/>
    </location>
</feature>
<dbReference type="GO" id="GO:0016829">
    <property type="term" value="F:lyase activity"/>
    <property type="evidence" value="ECO:0007669"/>
    <property type="project" value="UniProtKB-KW"/>
</dbReference>
<dbReference type="AlphaFoldDB" id="A0A3A4NUE7"/>
<dbReference type="Proteomes" id="UP000265882">
    <property type="component" value="Unassembled WGS sequence"/>
</dbReference>
<gene>
    <name evidence="8" type="ORF">C4520_04625</name>
</gene>
<dbReference type="PROSITE" id="PS51149">
    <property type="entry name" value="GLY_RADICAL_2"/>
    <property type="match status" value="1"/>
</dbReference>
<dbReference type="GO" id="GO:0005829">
    <property type="term" value="C:cytosol"/>
    <property type="evidence" value="ECO:0007669"/>
    <property type="project" value="TreeGrafter"/>
</dbReference>
<name>A0A3A4NUE7_ABYX5</name>
<comment type="caution">
    <text evidence="8">The sequence shown here is derived from an EMBL/GenBank/DDBJ whole genome shotgun (WGS) entry which is preliminary data.</text>
</comment>
<proteinExistence type="predicted"/>
<keyword evidence="1 3" id="KW-0556">Organic radical</keyword>
<dbReference type="InterPro" id="IPR004184">
    <property type="entry name" value="PFL_dom"/>
</dbReference>
<organism evidence="8 9">
    <name type="scientific">Abyssobacteria bacterium (strain SURF_5)</name>
    <dbReference type="NCBI Taxonomy" id="2093360"/>
    <lineage>
        <taxon>Bacteria</taxon>
        <taxon>Pseudomonadati</taxon>
        <taxon>Candidatus Hydrogenedentota</taxon>
        <taxon>Candidatus Abyssobacteria</taxon>
    </lineage>
</organism>
<evidence type="ECO:0000256" key="4">
    <source>
        <dbReference type="SAM" id="Coils"/>
    </source>
</evidence>
<dbReference type="EMBL" id="QZKU01000039">
    <property type="protein sequence ID" value="RJP24178.1"/>
    <property type="molecule type" value="Genomic_DNA"/>
</dbReference>
<dbReference type="PANTHER" id="PTHR43641:SF2">
    <property type="entry name" value="DEHYDRATASE YBIW-RELATED"/>
    <property type="match status" value="1"/>
</dbReference>
<evidence type="ECO:0000313" key="9">
    <source>
        <dbReference type="Proteomes" id="UP000265882"/>
    </source>
</evidence>
<evidence type="ECO:0000256" key="1">
    <source>
        <dbReference type="ARBA" id="ARBA00022818"/>
    </source>
</evidence>
<feature type="region of interest" description="Disordered" evidence="5">
    <location>
        <begin position="693"/>
        <end position="712"/>
    </location>
</feature>
<evidence type="ECO:0000256" key="2">
    <source>
        <dbReference type="ARBA" id="ARBA00023239"/>
    </source>
</evidence>
<evidence type="ECO:0000259" key="6">
    <source>
        <dbReference type="PROSITE" id="PS51149"/>
    </source>
</evidence>
<reference evidence="8 9" key="1">
    <citation type="journal article" date="2017" name="ISME J.">
        <title>Energy and carbon metabolisms in a deep terrestrial subsurface fluid microbial community.</title>
        <authorList>
            <person name="Momper L."/>
            <person name="Jungbluth S.P."/>
            <person name="Lee M.D."/>
            <person name="Amend J.P."/>
        </authorList>
    </citation>
    <scope>NUCLEOTIDE SEQUENCE [LARGE SCALE GENOMIC DNA]</scope>
    <source>
        <strain evidence="8">SURF_5</strain>
    </source>
</reference>
<sequence>MARGAEILSPQEERIQSGQKIGLVNVEAQKKRFRIHKMLEGFRDKPIRMNLERARLLTESFSQTEGQPTILRWGKAMAHILNNMPIHIEEHDLIVGAAGPPGRYAVFFPELEERFFAQEAQPSQPGDSLMITEDDVRIINEELKPYWEKKHYHSAYINALPEETRRIVELYCIITATATARSCLAWNHDYEKALTRGIRGVKQEAELRLSSLDPVDPKNLVEKIPFLQAVIMTCDAIVNFAHRYAKLAREMAKAEKNKIRKSELLEIAEVCEWVPENPARTFREAVQSQWLIQTVSRLEQRIGGTVGNGRIDQYLYPYYEKDIEEGRLTKDQAMELLECLWLGMARNVEIYATPGTFSYTDGYAHWEATTLGGVNTDGKDATNELSYLMLQSKREFPLNYPDLAVRIHSRTPEPFLHAVAETIKEGTGFPKLFFDEEIIPLFLAKGAPVDEANDYCIAGCTETKMLNRDGVTTGCAWVNVGAIIEMTLNDGRVKLFGDQRYGVSTGDARSFSSYDELWHAFSRQAEHIMKHTFAQQYVADKLKGQFIAAPMSSMLHDLCMKECIDMHSGPIPGALYLGFIDTLGFATAMDSLAAIKKLVFDDKKLTMAELLDAVDTNFEGKEAIRQMCLNAPKYGNNDPYVDSIGHDIEEMFINLTRSHKTAFGGELDIRYVTITAHVPFGAVLGATPDGRKAGEPISEGVSPAQGSDRNGPTASLVSIANTRCAAYKERAARLLNMKISPSAVAGSEGTRKLMSIIRTACDLKLWHLQFNIINRKTLLAAQKNPEKYRDLLVRVAGYSAYFVDLTPQLQNEIITRTEHTF</sequence>
<accession>A0A3A4NUE7</accession>
<feature type="domain" description="Glycine radical" evidence="6">
    <location>
        <begin position="699"/>
        <end position="821"/>
    </location>
</feature>
<evidence type="ECO:0000313" key="8">
    <source>
        <dbReference type="EMBL" id="RJP24178.1"/>
    </source>
</evidence>
<dbReference type="Pfam" id="PF01228">
    <property type="entry name" value="Gly_radical"/>
    <property type="match status" value="1"/>
</dbReference>
<evidence type="ECO:0000256" key="3">
    <source>
        <dbReference type="PROSITE-ProRule" id="PRU00493"/>
    </source>
</evidence>
<dbReference type="PROSITE" id="PS51554">
    <property type="entry name" value="PFL"/>
    <property type="match status" value="1"/>
</dbReference>
<evidence type="ECO:0000256" key="5">
    <source>
        <dbReference type="SAM" id="MobiDB-lite"/>
    </source>
</evidence>
<dbReference type="InterPro" id="IPR051215">
    <property type="entry name" value="GRE"/>
</dbReference>
<dbReference type="PANTHER" id="PTHR43641">
    <property type="entry name" value="FORMATE ACETYLTRANSFERASE 3-RELATED"/>
    <property type="match status" value="1"/>
</dbReference>
<evidence type="ECO:0000259" key="7">
    <source>
        <dbReference type="PROSITE" id="PS51554"/>
    </source>
</evidence>
<keyword evidence="2" id="KW-0456">Lyase</keyword>
<keyword evidence="4" id="KW-0175">Coiled coil</keyword>